<dbReference type="AlphaFoldDB" id="A0A7I8DMG0"/>
<evidence type="ECO:0000313" key="4">
    <source>
        <dbReference type="EMBL" id="BCJ98205.1"/>
    </source>
</evidence>
<dbReference type="PANTHER" id="PTHR43479:SF11">
    <property type="entry name" value="ACREF_ENVCD OPERON REPRESSOR-RELATED"/>
    <property type="match status" value="1"/>
</dbReference>
<keyword evidence="5" id="KW-1185">Reference proteome</keyword>
<evidence type="ECO:0000313" key="5">
    <source>
        <dbReference type="Proteomes" id="UP000515703"/>
    </source>
</evidence>
<dbReference type="KEGG" id="acht:bsdcttw_12460"/>
<dbReference type="EMBL" id="AP023368">
    <property type="protein sequence ID" value="BCJ98205.1"/>
    <property type="molecule type" value="Genomic_DNA"/>
</dbReference>
<dbReference type="InterPro" id="IPR050624">
    <property type="entry name" value="HTH-type_Tx_Regulator"/>
</dbReference>
<sequence>MARVLDEMDRKILKVSKELFMSKGIRETEMKDIAKKAEIGRSTLYRHFAGKELIAFYIAKDILTELKNYSEDKLSQHKNLKSGYEKLASGMILFAGKLLESRDEIRFLDEFDQFFTDSYPESEEASEYTQFNKNKDMGIYQMFLEGIADGSVKKVENPEFEADVLVNAIFGIAQRIIPRREHYIEEHGYCDEMLEEAVRLMLLAIKA</sequence>
<dbReference type="SUPFAM" id="SSF46689">
    <property type="entry name" value="Homeodomain-like"/>
    <property type="match status" value="1"/>
</dbReference>
<dbReference type="PANTHER" id="PTHR43479">
    <property type="entry name" value="ACREF/ENVCD OPERON REPRESSOR-RELATED"/>
    <property type="match status" value="1"/>
</dbReference>
<accession>A0A7I8DMG0</accession>
<evidence type="ECO:0000256" key="1">
    <source>
        <dbReference type="ARBA" id="ARBA00023125"/>
    </source>
</evidence>
<organism evidence="4 5">
    <name type="scientific">Anaerocolumna chitinilytica</name>
    <dbReference type="NCBI Taxonomy" id="1727145"/>
    <lineage>
        <taxon>Bacteria</taxon>
        <taxon>Bacillati</taxon>
        <taxon>Bacillota</taxon>
        <taxon>Clostridia</taxon>
        <taxon>Lachnospirales</taxon>
        <taxon>Lachnospiraceae</taxon>
        <taxon>Anaerocolumna</taxon>
    </lineage>
</organism>
<name>A0A7I8DMG0_9FIRM</name>
<evidence type="ECO:0000259" key="3">
    <source>
        <dbReference type="PROSITE" id="PS50977"/>
    </source>
</evidence>
<feature type="DNA-binding region" description="H-T-H motif" evidence="2">
    <location>
        <begin position="29"/>
        <end position="48"/>
    </location>
</feature>
<feature type="domain" description="HTH tetR-type" evidence="3">
    <location>
        <begin position="6"/>
        <end position="66"/>
    </location>
</feature>
<reference evidence="4 5" key="1">
    <citation type="submission" date="2020-08" db="EMBL/GenBank/DDBJ databases">
        <title>Draft genome sequencing of an Anaerocolumna strain isolated from anoxic soil subjected to BSD treatment.</title>
        <authorList>
            <person name="Uek A."/>
            <person name="Tonouchi A."/>
        </authorList>
    </citation>
    <scope>NUCLEOTIDE SEQUENCE [LARGE SCALE GENOMIC DNA]</scope>
    <source>
        <strain evidence="4 5">CTTW</strain>
    </source>
</reference>
<dbReference type="PRINTS" id="PR00455">
    <property type="entry name" value="HTHTETR"/>
</dbReference>
<proteinExistence type="predicted"/>
<dbReference type="GO" id="GO:0003677">
    <property type="term" value="F:DNA binding"/>
    <property type="evidence" value="ECO:0007669"/>
    <property type="project" value="UniProtKB-UniRule"/>
</dbReference>
<dbReference type="RefSeq" id="WP_185258550.1">
    <property type="nucleotide sequence ID" value="NZ_AP023368.1"/>
</dbReference>
<dbReference type="InterPro" id="IPR009057">
    <property type="entry name" value="Homeodomain-like_sf"/>
</dbReference>
<evidence type="ECO:0000256" key="2">
    <source>
        <dbReference type="PROSITE-ProRule" id="PRU00335"/>
    </source>
</evidence>
<keyword evidence="1 2" id="KW-0238">DNA-binding</keyword>
<reference evidence="4 5" key="2">
    <citation type="submission" date="2020-08" db="EMBL/GenBank/DDBJ databases">
        <authorList>
            <person name="Ueki A."/>
            <person name="Tonouchi A."/>
        </authorList>
    </citation>
    <scope>NUCLEOTIDE SEQUENCE [LARGE SCALE GENOMIC DNA]</scope>
    <source>
        <strain evidence="4 5">CTTW</strain>
    </source>
</reference>
<dbReference type="PROSITE" id="PS50977">
    <property type="entry name" value="HTH_TETR_2"/>
    <property type="match status" value="1"/>
</dbReference>
<dbReference type="InterPro" id="IPR001647">
    <property type="entry name" value="HTH_TetR"/>
</dbReference>
<dbReference type="Pfam" id="PF00440">
    <property type="entry name" value="TetR_N"/>
    <property type="match status" value="1"/>
</dbReference>
<protein>
    <recommendedName>
        <fullName evidence="3">HTH tetR-type domain-containing protein</fullName>
    </recommendedName>
</protein>
<dbReference type="Gene3D" id="1.10.357.10">
    <property type="entry name" value="Tetracycline Repressor, domain 2"/>
    <property type="match status" value="1"/>
</dbReference>
<gene>
    <name evidence="4" type="ORF">bsdcttw_12460</name>
</gene>
<dbReference type="Proteomes" id="UP000515703">
    <property type="component" value="Chromosome"/>
</dbReference>